<gene>
    <name evidence="2" type="ORF">SanaruYs_01330</name>
</gene>
<accession>A0A401U4W8</accession>
<evidence type="ECO:0000256" key="1">
    <source>
        <dbReference type="SAM" id="Coils"/>
    </source>
</evidence>
<protein>
    <recommendedName>
        <fullName evidence="4">Lipoprotein</fullName>
    </recommendedName>
</protein>
<evidence type="ECO:0000313" key="2">
    <source>
        <dbReference type="EMBL" id="GCC49919.1"/>
    </source>
</evidence>
<name>A0A401U4W8_9BACT</name>
<dbReference type="SUPFAM" id="SSF52833">
    <property type="entry name" value="Thioredoxin-like"/>
    <property type="match status" value="1"/>
</dbReference>
<comment type="caution">
    <text evidence="2">The sequence shown here is derived from an EMBL/GenBank/DDBJ whole genome shotgun (WGS) entry which is preliminary data.</text>
</comment>
<dbReference type="InterPro" id="IPR036249">
    <property type="entry name" value="Thioredoxin-like_sf"/>
</dbReference>
<keyword evidence="1" id="KW-0175">Coiled coil</keyword>
<sequence>MKHKVIAIIHYQIMKKNLIRLILPVTLLIGACTNEPTYSKKITACLNEGRDRFLSTGKIAFFENPVSDCLDEKLKNEFIGGFTFKDKNGSTINTDSITKPIYLQTFSRKIEQCKKELKHLNDLVDQYKDDVEFILIVKNDDFKDVSKLLLDKDPETYGPLEINQNISVVYFSEKDIVPLKAGYGELIFGVRNTEYPTTYYISKNKSLFKLTTIEDILISTNIIYTEDESLSDEMLSEMSFKQRVPEIMKAFIEANKSLN</sequence>
<keyword evidence="3" id="KW-1185">Reference proteome</keyword>
<evidence type="ECO:0008006" key="4">
    <source>
        <dbReference type="Google" id="ProtNLM"/>
    </source>
</evidence>
<evidence type="ECO:0000313" key="3">
    <source>
        <dbReference type="Proteomes" id="UP000288227"/>
    </source>
</evidence>
<feature type="coiled-coil region" evidence="1">
    <location>
        <begin position="103"/>
        <end position="130"/>
    </location>
</feature>
<reference evidence="2 3" key="1">
    <citation type="submission" date="2018-11" db="EMBL/GenBank/DDBJ databases">
        <title>Chryseotalea sanarue gen. nov., sp., nov., a member of the family Cytophagaceae, isolated from a brackish lake in Hamamatsu Japan.</title>
        <authorList>
            <person name="Maejima Y."/>
            <person name="Iino T."/>
            <person name="Muraguchi Y."/>
            <person name="Fukuda K."/>
            <person name="Ohkuma M."/>
            <person name="Moriuchi R."/>
            <person name="Dohra H."/>
            <person name="Kimbara K."/>
            <person name="Shintani M."/>
        </authorList>
    </citation>
    <scope>NUCLEOTIDE SEQUENCE [LARGE SCALE GENOMIC DNA]</scope>
    <source>
        <strain evidence="2 3">Ys</strain>
    </source>
</reference>
<dbReference type="Proteomes" id="UP000288227">
    <property type="component" value="Unassembled WGS sequence"/>
</dbReference>
<dbReference type="EMBL" id="BHXQ01000001">
    <property type="protein sequence ID" value="GCC49919.1"/>
    <property type="molecule type" value="Genomic_DNA"/>
</dbReference>
<organism evidence="2 3">
    <name type="scientific">Chryseotalea sanaruensis</name>
    <dbReference type="NCBI Taxonomy" id="2482724"/>
    <lineage>
        <taxon>Bacteria</taxon>
        <taxon>Pseudomonadati</taxon>
        <taxon>Bacteroidota</taxon>
        <taxon>Cytophagia</taxon>
        <taxon>Cytophagales</taxon>
        <taxon>Chryseotaleaceae</taxon>
        <taxon>Chryseotalea</taxon>
    </lineage>
</organism>
<dbReference type="Gene3D" id="3.40.30.10">
    <property type="entry name" value="Glutaredoxin"/>
    <property type="match status" value="1"/>
</dbReference>
<dbReference type="PROSITE" id="PS51257">
    <property type="entry name" value="PROKAR_LIPOPROTEIN"/>
    <property type="match status" value="1"/>
</dbReference>
<proteinExistence type="predicted"/>
<dbReference type="AlphaFoldDB" id="A0A401U4W8"/>